<dbReference type="InterPro" id="IPR036890">
    <property type="entry name" value="HATPase_C_sf"/>
</dbReference>
<dbReference type="PRINTS" id="PR00344">
    <property type="entry name" value="BCTRLSENSOR"/>
</dbReference>
<dbReference type="InterPro" id="IPR036097">
    <property type="entry name" value="HisK_dim/P_sf"/>
</dbReference>
<dbReference type="InterPro" id="IPR003660">
    <property type="entry name" value="HAMP_dom"/>
</dbReference>
<dbReference type="SMART" id="SM00388">
    <property type="entry name" value="HisKA"/>
    <property type="match status" value="1"/>
</dbReference>
<keyword evidence="7" id="KW-0418">Kinase</keyword>
<evidence type="ECO:0000256" key="5">
    <source>
        <dbReference type="ARBA" id="ARBA00022679"/>
    </source>
</evidence>
<gene>
    <name evidence="14" type="ORF">HMPREF9004_0344</name>
</gene>
<protein>
    <recommendedName>
        <fullName evidence="3">histidine kinase</fullName>
        <ecNumber evidence="3">2.7.13.3</ecNumber>
    </recommendedName>
</protein>
<evidence type="ECO:0000256" key="8">
    <source>
        <dbReference type="ARBA" id="ARBA00022989"/>
    </source>
</evidence>
<evidence type="ECO:0000256" key="2">
    <source>
        <dbReference type="ARBA" id="ARBA00004236"/>
    </source>
</evidence>
<dbReference type="InterPro" id="IPR003594">
    <property type="entry name" value="HATPase_dom"/>
</dbReference>
<comment type="catalytic activity">
    <reaction evidence="1">
        <text>ATP + protein L-histidine = ADP + protein N-phospho-L-histidine.</text>
        <dbReference type="EC" id="2.7.13.3"/>
    </reaction>
</comment>
<dbReference type="SUPFAM" id="SSF55874">
    <property type="entry name" value="ATPase domain of HSP90 chaperone/DNA topoisomerase II/histidine kinase"/>
    <property type="match status" value="1"/>
</dbReference>
<evidence type="ECO:0000256" key="3">
    <source>
        <dbReference type="ARBA" id="ARBA00012438"/>
    </source>
</evidence>
<dbReference type="PANTHER" id="PTHR45436">
    <property type="entry name" value="SENSOR HISTIDINE KINASE YKOH"/>
    <property type="match status" value="1"/>
</dbReference>
<dbReference type="InterPro" id="IPR040868">
    <property type="entry name" value="DraK_HK_N"/>
</dbReference>
<evidence type="ECO:0000313" key="14">
    <source>
        <dbReference type="EMBL" id="ENO19009.1"/>
    </source>
</evidence>
<keyword evidence="15" id="KW-1185">Reference proteome</keyword>
<evidence type="ECO:0000256" key="1">
    <source>
        <dbReference type="ARBA" id="ARBA00000085"/>
    </source>
</evidence>
<evidence type="ECO:0000256" key="11">
    <source>
        <dbReference type="SAM" id="Phobius"/>
    </source>
</evidence>
<dbReference type="Gene3D" id="3.30.565.10">
    <property type="entry name" value="Histidine kinase-like ATPase, C-terminal domain"/>
    <property type="match status" value="1"/>
</dbReference>
<feature type="domain" description="Histidine kinase" evidence="12">
    <location>
        <begin position="247"/>
        <end position="449"/>
    </location>
</feature>
<dbReference type="PANTHER" id="PTHR45436:SF5">
    <property type="entry name" value="SENSOR HISTIDINE KINASE TRCS"/>
    <property type="match status" value="1"/>
</dbReference>
<keyword evidence="9" id="KW-0902">Two-component regulatory system</keyword>
<feature type="transmembrane region" description="Helical" evidence="11">
    <location>
        <begin position="160"/>
        <end position="183"/>
    </location>
</feature>
<accession>N6WFI7</accession>
<dbReference type="GO" id="GO:0005886">
    <property type="term" value="C:plasma membrane"/>
    <property type="evidence" value="ECO:0007669"/>
    <property type="project" value="UniProtKB-SubCell"/>
</dbReference>
<dbReference type="Pfam" id="PF00512">
    <property type="entry name" value="HisKA"/>
    <property type="match status" value="1"/>
</dbReference>
<evidence type="ECO:0000256" key="6">
    <source>
        <dbReference type="ARBA" id="ARBA00022692"/>
    </source>
</evidence>
<dbReference type="PATRIC" id="fig|888050.3.peg.337"/>
<dbReference type="PROSITE" id="PS50885">
    <property type="entry name" value="HAMP"/>
    <property type="match status" value="1"/>
</dbReference>
<organism evidence="14 15">
    <name type="scientific">Schaalia cardiffensis F0333</name>
    <dbReference type="NCBI Taxonomy" id="888050"/>
    <lineage>
        <taxon>Bacteria</taxon>
        <taxon>Bacillati</taxon>
        <taxon>Actinomycetota</taxon>
        <taxon>Actinomycetes</taxon>
        <taxon>Actinomycetales</taxon>
        <taxon>Actinomycetaceae</taxon>
        <taxon>Schaalia</taxon>
    </lineage>
</organism>
<evidence type="ECO:0000256" key="9">
    <source>
        <dbReference type="ARBA" id="ARBA00023012"/>
    </source>
</evidence>
<dbReference type="STRING" id="888050.HMPREF9004_0344"/>
<feature type="domain" description="HAMP" evidence="13">
    <location>
        <begin position="187"/>
        <end position="239"/>
    </location>
</feature>
<dbReference type="EC" id="2.7.13.3" evidence="3"/>
<feature type="transmembrane region" description="Helical" evidence="11">
    <location>
        <begin position="40"/>
        <end position="65"/>
    </location>
</feature>
<dbReference type="InterPro" id="IPR004358">
    <property type="entry name" value="Sig_transdc_His_kin-like_C"/>
</dbReference>
<comment type="subcellular location">
    <subcellularLocation>
        <location evidence="2">Cell membrane</location>
    </subcellularLocation>
</comment>
<evidence type="ECO:0000259" key="13">
    <source>
        <dbReference type="PROSITE" id="PS50885"/>
    </source>
</evidence>
<keyword evidence="8 11" id="KW-1133">Transmembrane helix</keyword>
<dbReference type="GO" id="GO:0000155">
    <property type="term" value="F:phosphorelay sensor kinase activity"/>
    <property type="evidence" value="ECO:0007669"/>
    <property type="project" value="InterPro"/>
</dbReference>
<evidence type="ECO:0000313" key="15">
    <source>
        <dbReference type="Proteomes" id="UP000013015"/>
    </source>
</evidence>
<sequence>MGPGPKIAALEGRLTPETEQVLLTSDHEERGDMRKRAVRMILTAVTVVALLMGVPGAIATSSIVWVSDVSRLESRAQTIARMIDRRIENGDAVTPSLIEALVSPATIRQSGVHASVSTAQGDLITVRTQVTAPTHVVYASTNQGTNVRLEASALPTIERIGFVLVLYLAGMGACMIVGFILALRFSRRLSAPLIYLAAQAEQIGSGQVRARVKPSGIEEIDLVQEELARTGERMAGRLAAERRFASDASHQLRTPLTALSMRLEEIELISSEPEVQEEAKSCLEQVERLTAVVAELLDSNARNVGQTEAIHILEAFNTQREEWEAAFAQAGRELVFTDEAELPILADGGKVSQVLATLIENSLHYGAGTTRVLARKTANQRGVVIDVSDEGEGIAEDLAPNVFEKGVSGHGSTGIGLALAKDLAGAMGGRLELTRNRPPVFSLSLAAIPASLDPDRVMPRGPVVSMGRRSRRF</sequence>
<proteinExistence type="predicted"/>
<dbReference type="Gene3D" id="6.10.340.10">
    <property type="match status" value="1"/>
</dbReference>
<dbReference type="Proteomes" id="UP000013015">
    <property type="component" value="Unassembled WGS sequence"/>
</dbReference>
<comment type="caution">
    <text evidence="14">The sequence shown here is derived from an EMBL/GenBank/DDBJ whole genome shotgun (WGS) entry which is preliminary data.</text>
</comment>
<keyword evidence="6 11" id="KW-0812">Transmembrane</keyword>
<dbReference type="Pfam" id="PF02518">
    <property type="entry name" value="HATPase_c"/>
    <property type="match status" value="1"/>
</dbReference>
<dbReference type="EMBL" id="AQHZ01000005">
    <property type="protein sequence ID" value="ENO19009.1"/>
    <property type="molecule type" value="Genomic_DNA"/>
</dbReference>
<dbReference type="CDD" id="cd06225">
    <property type="entry name" value="HAMP"/>
    <property type="match status" value="1"/>
</dbReference>
<keyword evidence="4" id="KW-0597">Phosphoprotein</keyword>
<dbReference type="CDD" id="cd00082">
    <property type="entry name" value="HisKA"/>
    <property type="match status" value="1"/>
</dbReference>
<keyword evidence="10 11" id="KW-0472">Membrane</keyword>
<dbReference type="SUPFAM" id="SSF47384">
    <property type="entry name" value="Homodimeric domain of signal transducing histidine kinase"/>
    <property type="match status" value="1"/>
</dbReference>
<dbReference type="PROSITE" id="PS50109">
    <property type="entry name" value="HIS_KIN"/>
    <property type="match status" value="1"/>
</dbReference>
<dbReference type="InterPro" id="IPR050428">
    <property type="entry name" value="TCS_sensor_his_kinase"/>
</dbReference>
<dbReference type="Pfam" id="PF18092">
    <property type="entry name" value="DraK_HK_N"/>
    <property type="match status" value="1"/>
</dbReference>
<dbReference type="Gene3D" id="1.10.287.130">
    <property type="match status" value="1"/>
</dbReference>
<dbReference type="AlphaFoldDB" id="N6WFI7"/>
<evidence type="ECO:0000256" key="4">
    <source>
        <dbReference type="ARBA" id="ARBA00022553"/>
    </source>
</evidence>
<dbReference type="HOGENOM" id="CLU_000445_89_28_11"/>
<dbReference type="InterPro" id="IPR003661">
    <property type="entry name" value="HisK_dim/P_dom"/>
</dbReference>
<evidence type="ECO:0000256" key="7">
    <source>
        <dbReference type="ARBA" id="ARBA00022777"/>
    </source>
</evidence>
<name>N6WFI7_9ACTO</name>
<reference evidence="14 15" key="1">
    <citation type="submission" date="2013-03" db="EMBL/GenBank/DDBJ databases">
        <title>Reference genome for the Human Microbiome Project.</title>
        <authorList>
            <person name="Aqrawi P."/>
            <person name="Ayvaz T."/>
            <person name="Bess C."/>
            <person name="Blankenburg K."/>
            <person name="Coyle M."/>
            <person name="Deng J."/>
            <person name="Forbes L."/>
            <person name="Fowler G."/>
            <person name="Francisco L."/>
            <person name="Fu Q."/>
            <person name="Gibbs R."/>
            <person name="Gross S."/>
            <person name="Gubbala S."/>
            <person name="Hale W."/>
            <person name="Hemphill L."/>
            <person name="Highlander S."/>
            <person name="Hirani K."/>
            <person name="Jackson L."/>
            <person name="Jakkamsetti A."/>
            <person name="Javaid M."/>
            <person name="Jayaseelan J.C."/>
            <person name="Jiang H."/>
            <person name="Joshi V."/>
            <person name="Korchina V."/>
            <person name="Kovar C."/>
            <person name="Lara F."/>
            <person name="Lee S."/>
            <person name="Liu Y."/>
            <person name="Mata R."/>
            <person name="Mathew T."/>
            <person name="Munidasa M."/>
            <person name="Muzny D."/>
            <person name="Nazareth L."/>
            <person name="Ngo R."/>
            <person name="Nguyen L."/>
            <person name="Nguyen N."/>
            <person name="Okwuonu G."/>
            <person name="Ongeri F."/>
            <person name="Palculict T."/>
            <person name="Patil S."/>
            <person name="Petrosino J."/>
            <person name="Pham C."/>
            <person name="Pham P."/>
            <person name="Pu L.-L."/>
            <person name="Qin X."/>
            <person name="Qu J."/>
            <person name="Reid J."/>
            <person name="Ross M."/>
            <person name="Ruth R."/>
            <person name="Saada N."/>
            <person name="San Lucas F."/>
            <person name="Santibanez J."/>
            <person name="Shang Y."/>
            <person name="Simmons D."/>
            <person name="Song X.-Z."/>
            <person name="Tang L.-Y."/>
            <person name="Thornton R."/>
            <person name="Warren J."/>
            <person name="Weissenberger G."/>
            <person name="Wilczek-Boney K."/>
            <person name="Worley K."/>
            <person name="Youmans B."/>
            <person name="Zhang J."/>
            <person name="Zhang L."/>
            <person name="Zhao Z."/>
            <person name="Zhou C."/>
            <person name="Zhu D."/>
            <person name="Zhu Y."/>
        </authorList>
    </citation>
    <scope>NUCLEOTIDE SEQUENCE [LARGE SCALE GENOMIC DNA]</scope>
    <source>
        <strain evidence="14 15">F0333</strain>
    </source>
</reference>
<keyword evidence="5" id="KW-0808">Transferase</keyword>
<dbReference type="SMART" id="SM00387">
    <property type="entry name" value="HATPase_c"/>
    <property type="match status" value="1"/>
</dbReference>
<dbReference type="eggNOG" id="COG0642">
    <property type="taxonomic scope" value="Bacteria"/>
</dbReference>
<evidence type="ECO:0000256" key="10">
    <source>
        <dbReference type="ARBA" id="ARBA00023136"/>
    </source>
</evidence>
<dbReference type="SMART" id="SM00304">
    <property type="entry name" value="HAMP"/>
    <property type="match status" value="1"/>
</dbReference>
<dbReference type="InterPro" id="IPR005467">
    <property type="entry name" value="His_kinase_dom"/>
</dbReference>
<evidence type="ECO:0000259" key="12">
    <source>
        <dbReference type="PROSITE" id="PS50109"/>
    </source>
</evidence>